<feature type="compositionally biased region" description="Basic and acidic residues" evidence="1">
    <location>
        <begin position="638"/>
        <end position="651"/>
    </location>
</feature>
<dbReference type="InterPro" id="IPR051707">
    <property type="entry name" value="PI-Interact_SigTrans_Reg"/>
</dbReference>
<organism evidence="3 4">
    <name type="scientific">Saitozyma podzolica</name>
    <dbReference type="NCBI Taxonomy" id="1890683"/>
    <lineage>
        <taxon>Eukaryota</taxon>
        <taxon>Fungi</taxon>
        <taxon>Dikarya</taxon>
        <taxon>Basidiomycota</taxon>
        <taxon>Agaricomycotina</taxon>
        <taxon>Tremellomycetes</taxon>
        <taxon>Tremellales</taxon>
        <taxon>Trimorphomycetaceae</taxon>
        <taxon>Saitozyma</taxon>
    </lineage>
</organism>
<feature type="compositionally biased region" description="Low complexity" evidence="1">
    <location>
        <begin position="312"/>
        <end position="328"/>
    </location>
</feature>
<dbReference type="PANTHER" id="PTHR14336:SF8">
    <property type="entry name" value="PROTEIN OPY1"/>
    <property type="match status" value="1"/>
</dbReference>
<dbReference type="STRING" id="1890683.A0A427YDR2"/>
<feature type="domain" description="PH" evidence="2">
    <location>
        <begin position="492"/>
        <end position="696"/>
    </location>
</feature>
<protein>
    <recommendedName>
        <fullName evidence="2">PH domain-containing protein</fullName>
    </recommendedName>
</protein>
<dbReference type="SMART" id="SM00233">
    <property type="entry name" value="PH"/>
    <property type="match status" value="2"/>
</dbReference>
<evidence type="ECO:0000313" key="3">
    <source>
        <dbReference type="EMBL" id="RSH89226.1"/>
    </source>
</evidence>
<dbReference type="EMBL" id="RSCD01000014">
    <property type="protein sequence ID" value="RSH89226.1"/>
    <property type="molecule type" value="Genomic_DNA"/>
</dbReference>
<feature type="region of interest" description="Disordered" evidence="1">
    <location>
        <begin position="1"/>
        <end position="167"/>
    </location>
</feature>
<feature type="domain" description="PH" evidence="2">
    <location>
        <begin position="182"/>
        <end position="277"/>
    </location>
</feature>
<accession>A0A427YDR2</accession>
<dbReference type="InterPro" id="IPR001849">
    <property type="entry name" value="PH_domain"/>
</dbReference>
<feature type="region of interest" description="Disordered" evidence="1">
    <location>
        <begin position="466"/>
        <end position="485"/>
    </location>
</feature>
<gene>
    <name evidence="3" type="ORF">EHS25_002338</name>
</gene>
<feature type="compositionally biased region" description="Low complexity" evidence="1">
    <location>
        <begin position="599"/>
        <end position="610"/>
    </location>
</feature>
<feature type="compositionally biased region" description="Low complexity" evidence="1">
    <location>
        <begin position="466"/>
        <end position="476"/>
    </location>
</feature>
<dbReference type="Pfam" id="PF00169">
    <property type="entry name" value="PH"/>
    <property type="match status" value="1"/>
</dbReference>
<dbReference type="PROSITE" id="PS50003">
    <property type="entry name" value="PH_DOMAIN"/>
    <property type="match status" value="2"/>
</dbReference>
<sequence length="831" mass="86496">MSLPASSPMSSTSAQPPMLSPPVGVAVTVPAPPPSRLEVERKLSFKSAASPRLDAPSKRVRSASQAGTDSDSSNAPLSPVLSPQYPTNPHLPHLSSNPMSPHPLGPGGAGAGAGGPAGGGVSRSLSAIAERKSPGGGASEELEDYAEEGVDEDGDGEGSGSEEEGVNVKVGKELQRGMEGERMLKSGYLFKKQEKRKVWKKKWFVLRTGKLAYYKDHREYSLSRVIDLHHVHTVAPVTVKKHPFTFGIVTSKRTFLAKASSQSEMDDWVNSLNTARRKLSGDDKPTSGPLPTAAASPSIAIPPRQDGTVPETHQGTYTSTFSTTTGGSISASPVTMTGYFAPRVPNLAIPSAPGATLPPGQSSPMDTSNSLTSQFAKISAGGGVIPSQPVGAISPTQPLPPRTASARREPSASSISSSTDYFPRSVNAVSGSGPLSPNPGALPAVSSDEEEGEPYFSDPAQAFAAQAPASGASPQAMQVQPSMPPGAVDPARIILAAYLMKRSKGRGRKVWRKRWFYLTSQGLTYTKSHMDSRPLRFIHLSSILDALDLSSSLASTSESDSDAPGTGPGPFRQPSARGSRPIPGRTPSLRHASNPPPSAGASASTSAAVPIPGGARPERSPPQRQISSSRGILNDLNPGRRRDKERERDRAGPSGPAGGEGQNTFRLVTAKRTYVLCAPTEEDEIKWLAAFRALLQRERQATQPGTTTGLPADVVAAQSQSPTTESAPRLPMPQHVLPTITAQPPTPAAGAGGDGPTPAQTTTSGPPVEVGRSEQSQSIASNRAGATGGADGTTTPGSMGGRGRSATYTAKSAVEEVTRRFHPETGDGTNA</sequence>
<feature type="region of interest" description="Disordered" evidence="1">
    <location>
        <begin position="380"/>
        <end position="455"/>
    </location>
</feature>
<reference evidence="3 4" key="1">
    <citation type="submission" date="2018-11" db="EMBL/GenBank/DDBJ databases">
        <title>Genome sequence of Saitozyma podzolica DSM 27192.</title>
        <authorList>
            <person name="Aliyu H."/>
            <person name="Gorte O."/>
            <person name="Ochsenreither K."/>
        </authorList>
    </citation>
    <scope>NUCLEOTIDE SEQUENCE [LARGE SCALE GENOMIC DNA]</scope>
    <source>
        <strain evidence="3 4">DSM 27192</strain>
    </source>
</reference>
<feature type="region of interest" description="Disordered" evidence="1">
    <location>
        <begin position="277"/>
        <end position="328"/>
    </location>
</feature>
<feature type="compositionally biased region" description="Polar residues" evidence="1">
    <location>
        <begin position="717"/>
        <end position="726"/>
    </location>
</feature>
<feature type="compositionally biased region" description="Low complexity" evidence="1">
    <location>
        <begin position="1"/>
        <end position="29"/>
    </location>
</feature>
<dbReference type="AlphaFoldDB" id="A0A427YDR2"/>
<evidence type="ECO:0000256" key="1">
    <source>
        <dbReference type="SAM" id="MobiDB-lite"/>
    </source>
</evidence>
<feature type="compositionally biased region" description="Polar residues" evidence="1">
    <location>
        <begin position="62"/>
        <end position="76"/>
    </location>
</feature>
<evidence type="ECO:0000259" key="2">
    <source>
        <dbReference type="PROSITE" id="PS50003"/>
    </source>
</evidence>
<dbReference type="PANTHER" id="PTHR14336">
    <property type="entry name" value="TANDEM PH DOMAIN CONTAINING PROTEIN"/>
    <property type="match status" value="1"/>
</dbReference>
<feature type="compositionally biased region" description="Gly residues" evidence="1">
    <location>
        <begin position="105"/>
        <end position="121"/>
    </location>
</feature>
<proteinExistence type="predicted"/>
<name>A0A427YDR2_9TREE</name>
<evidence type="ECO:0000313" key="4">
    <source>
        <dbReference type="Proteomes" id="UP000279259"/>
    </source>
</evidence>
<dbReference type="InterPro" id="IPR011993">
    <property type="entry name" value="PH-like_dom_sf"/>
</dbReference>
<keyword evidence="4" id="KW-1185">Reference proteome</keyword>
<dbReference type="SUPFAM" id="SSF50729">
    <property type="entry name" value="PH domain-like"/>
    <property type="match status" value="2"/>
</dbReference>
<dbReference type="OrthoDB" id="2157866at2759"/>
<feature type="compositionally biased region" description="Low complexity" evidence="1">
    <location>
        <begin position="291"/>
        <end position="303"/>
    </location>
</feature>
<feature type="region of interest" description="Disordered" evidence="1">
    <location>
        <begin position="554"/>
        <end position="664"/>
    </location>
</feature>
<dbReference type="FunFam" id="2.30.29.30:FF:000286">
    <property type="entry name" value="PH-protein kinase domain containing protein"/>
    <property type="match status" value="1"/>
</dbReference>
<dbReference type="Gene3D" id="2.30.29.30">
    <property type="entry name" value="Pleckstrin-homology domain (PH domain)/Phosphotyrosine-binding domain (PTB)"/>
    <property type="match status" value="3"/>
</dbReference>
<feature type="region of interest" description="Disordered" evidence="1">
    <location>
        <begin position="702"/>
        <end position="831"/>
    </location>
</feature>
<feature type="compositionally biased region" description="Acidic residues" evidence="1">
    <location>
        <begin position="140"/>
        <end position="165"/>
    </location>
</feature>
<feature type="compositionally biased region" description="Basic and acidic residues" evidence="1">
    <location>
        <begin position="813"/>
        <end position="825"/>
    </location>
</feature>
<dbReference type="Proteomes" id="UP000279259">
    <property type="component" value="Unassembled WGS sequence"/>
</dbReference>
<comment type="caution">
    <text evidence="3">The sequence shown here is derived from an EMBL/GenBank/DDBJ whole genome shotgun (WGS) entry which is preliminary data.</text>
</comment>